<proteinExistence type="predicted"/>
<sequence>MLNHIVSLIYLCVAAVAADGVQFYGYGSGIKGLPLFYSDGTAYLGRSAPSHAAVATNITLVQNASDKSFTANPTNTSITSAGNWTSPTLFVDNSEGAFAAAGFASVANSSITNTGFEVWGTLLVWISTSGDITTKWYAEPIDSQNLTYVLKWNVDNVWTDTATPVVIKSFRSTKA</sequence>
<accession>N1PWI1</accession>
<gene>
    <name evidence="2" type="ORF">DOTSEDRAFT_166318</name>
</gene>
<dbReference type="OrthoDB" id="25129at2759"/>
<organism evidence="2 3">
    <name type="scientific">Dothistroma septosporum (strain NZE10 / CBS 128990)</name>
    <name type="common">Red band needle blight fungus</name>
    <name type="synonym">Mycosphaerella pini</name>
    <dbReference type="NCBI Taxonomy" id="675120"/>
    <lineage>
        <taxon>Eukaryota</taxon>
        <taxon>Fungi</taxon>
        <taxon>Dikarya</taxon>
        <taxon>Ascomycota</taxon>
        <taxon>Pezizomycotina</taxon>
        <taxon>Dothideomycetes</taxon>
        <taxon>Dothideomycetidae</taxon>
        <taxon>Mycosphaerellales</taxon>
        <taxon>Mycosphaerellaceae</taxon>
        <taxon>Dothistroma</taxon>
    </lineage>
</organism>
<dbReference type="eggNOG" id="ENOG502RJ24">
    <property type="taxonomic scope" value="Eukaryota"/>
</dbReference>
<protein>
    <submittedName>
        <fullName evidence="2">Uncharacterized protein</fullName>
    </submittedName>
</protein>
<feature type="chain" id="PRO_5004109389" evidence="1">
    <location>
        <begin position="19"/>
        <end position="175"/>
    </location>
</feature>
<reference evidence="2 3" key="2">
    <citation type="journal article" date="2012" name="PLoS Pathog.">
        <title>Diverse lifestyles and strategies of plant pathogenesis encoded in the genomes of eighteen Dothideomycetes fungi.</title>
        <authorList>
            <person name="Ohm R.A."/>
            <person name="Feau N."/>
            <person name="Henrissat B."/>
            <person name="Schoch C.L."/>
            <person name="Horwitz B.A."/>
            <person name="Barry K.W."/>
            <person name="Condon B.J."/>
            <person name="Copeland A.C."/>
            <person name="Dhillon B."/>
            <person name="Glaser F."/>
            <person name="Hesse C.N."/>
            <person name="Kosti I."/>
            <person name="LaButti K."/>
            <person name="Lindquist E.A."/>
            <person name="Lucas S."/>
            <person name="Salamov A.A."/>
            <person name="Bradshaw R.E."/>
            <person name="Ciuffetti L."/>
            <person name="Hamelin R.C."/>
            <person name="Kema G.H.J."/>
            <person name="Lawrence C."/>
            <person name="Scott J.A."/>
            <person name="Spatafora J.W."/>
            <person name="Turgeon B.G."/>
            <person name="de Wit P.J.G.M."/>
            <person name="Zhong S."/>
            <person name="Goodwin S.B."/>
            <person name="Grigoriev I.V."/>
        </authorList>
    </citation>
    <scope>NUCLEOTIDE SEQUENCE [LARGE SCALE GENOMIC DNA]</scope>
    <source>
        <strain evidence="3">NZE10 / CBS 128990</strain>
    </source>
</reference>
<reference evidence="3" key="1">
    <citation type="journal article" date="2012" name="PLoS Genet.">
        <title>The genomes of the fungal plant pathogens Cladosporium fulvum and Dothistroma septosporum reveal adaptation to different hosts and lifestyles but also signatures of common ancestry.</title>
        <authorList>
            <person name="de Wit P.J.G.M."/>
            <person name="van der Burgt A."/>
            <person name="Oekmen B."/>
            <person name="Stergiopoulos I."/>
            <person name="Abd-Elsalam K.A."/>
            <person name="Aerts A.L."/>
            <person name="Bahkali A.H."/>
            <person name="Beenen H.G."/>
            <person name="Chettri P."/>
            <person name="Cox M.P."/>
            <person name="Datema E."/>
            <person name="de Vries R.P."/>
            <person name="Dhillon B."/>
            <person name="Ganley A.R."/>
            <person name="Griffiths S.A."/>
            <person name="Guo Y."/>
            <person name="Hamelin R.C."/>
            <person name="Henrissat B."/>
            <person name="Kabir M.S."/>
            <person name="Jashni M.K."/>
            <person name="Kema G."/>
            <person name="Klaubauf S."/>
            <person name="Lapidus A."/>
            <person name="Levasseur A."/>
            <person name="Lindquist E."/>
            <person name="Mehrabi R."/>
            <person name="Ohm R.A."/>
            <person name="Owen T.J."/>
            <person name="Salamov A."/>
            <person name="Schwelm A."/>
            <person name="Schijlen E."/>
            <person name="Sun H."/>
            <person name="van den Burg H.A."/>
            <person name="van Ham R.C.H.J."/>
            <person name="Zhang S."/>
            <person name="Goodwin S.B."/>
            <person name="Grigoriev I.V."/>
            <person name="Collemare J."/>
            <person name="Bradshaw R.E."/>
        </authorList>
    </citation>
    <scope>NUCLEOTIDE SEQUENCE [LARGE SCALE GENOMIC DNA]</scope>
    <source>
        <strain evidence="3">NZE10 / CBS 128990</strain>
    </source>
</reference>
<dbReference type="EMBL" id="KB446536">
    <property type="protein sequence ID" value="EME47348.1"/>
    <property type="molecule type" value="Genomic_DNA"/>
</dbReference>
<dbReference type="AlphaFoldDB" id="N1PWI1"/>
<dbReference type="OMA" id="GDITTKW"/>
<keyword evidence="3" id="KW-1185">Reference proteome</keyword>
<feature type="signal peptide" evidence="1">
    <location>
        <begin position="1"/>
        <end position="18"/>
    </location>
</feature>
<evidence type="ECO:0000313" key="3">
    <source>
        <dbReference type="Proteomes" id="UP000016933"/>
    </source>
</evidence>
<evidence type="ECO:0000313" key="2">
    <source>
        <dbReference type="EMBL" id="EME47348.1"/>
    </source>
</evidence>
<name>N1PWI1_DOTSN</name>
<dbReference type="Proteomes" id="UP000016933">
    <property type="component" value="Unassembled WGS sequence"/>
</dbReference>
<dbReference type="HOGENOM" id="CLU_100635_1_0_1"/>
<evidence type="ECO:0000256" key="1">
    <source>
        <dbReference type="SAM" id="SignalP"/>
    </source>
</evidence>
<keyword evidence="1" id="KW-0732">Signal</keyword>